<sequence length="376" mass="42373">MALYKKWLTKTELEAEANQIIDEDFSDTENQTSGSEDEEDVVEVEEEDSNDDKNSGEENQATTSHSIHAMNQTTHQSGSGSTSALDTDDESDDNMPLSSIAENLKHIIIPTKSSWKGKNGHRWSTIEPQRKKRVPTRNIIHFVPGSKGLASHMLTPGSCFKHFFSDNMLQKIVIHTNEQIALKLAAYKEKTLTISKTCKEEDTLSGENDNISLFGESSDEYVPSSNDEDSDDSINEAPPQKRLRLSDNQIDPKPSTPRATDYIVDRVMETKEGVIQDSVASDDNVEEEIPRHSGDLAWNSVTGLNLKNLLFTELNPGVNTELQEYYMKSPLEFYELFLDEEILSMMVTETNRYAAQCRAKQQKQEVTTGRIQRLSK</sequence>
<keyword evidence="3" id="KW-1185">Reference proteome</keyword>
<reference evidence="2" key="2">
    <citation type="submission" date="2021-08" db="EMBL/GenBank/DDBJ databases">
        <authorList>
            <person name="Eriksson T."/>
        </authorList>
    </citation>
    <scope>NUCLEOTIDE SEQUENCE</scope>
    <source>
        <strain evidence="2">Stoneville</strain>
        <tissue evidence="2">Whole head</tissue>
    </source>
</reference>
<comment type="caution">
    <text evidence="2">The sequence shown here is derived from an EMBL/GenBank/DDBJ whole genome shotgun (WGS) entry which is preliminary data.</text>
</comment>
<evidence type="ECO:0008006" key="4">
    <source>
        <dbReference type="Google" id="ProtNLM"/>
    </source>
</evidence>
<evidence type="ECO:0000313" key="3">
    <source>
        <dbReference type="Proteomes" id="UP000719412"/>
    </source>
</evidence>
<organism evidence="2 3">
    <name type="scientific">Tenebrio molitor</name>
    <name type="common">Yellow mealworm beetle</name>
    <dbReference type="NCBI Taxonomy" id="7067"/>
    <lineage>
        <taxon>Eukaryota</taxon>
        <taxon>Metazoa</taxon>
        <taxon>Ecdysozoa</taxon>
        <taxon>Arthropoda</taxon>
        <taxon>Hexapoda</taxon>
        <taxon>Insecta</taxon>
        <taxon>Pterygota</taxon>
        <taxon>Neoptera</taxon>
        <taxon>Endopterygota</taxon>
        <taxon>Coleoptera</taxon>
        <taxon>Polyphaga</taxon>
        <taxon>Cucujiformia</taxon>
        <taxon>Tenebrionidae</taxon>
        <taxon>Tenebrio</taxon>
    </lineage>
</organism>
<feature type="compositionally biased region" description="Acidic residues" evidence="1">
    <location>
        <begin position="35"/>
        <end position="50"/>
    </location>
</feature>
<dbReference type="AlphaFoldDB" id="A0A8J6LG09"/>
<feature type="compositionally biased region" description="Polar residues" evidence="1">
    <location>
        <begin position="60"/>
        <end position="71"/>
    </location>
</feature>
<dbReference type="PANTHER" id="PTHR46599">
    <property type="entry name" value="PIGGYBAC TRANSPOSABLE ELEMENT-DERIVED PROTEIN 4"/>
    <property type="match status" value="1"/>
</dbReference>
<protein>
    <recommendedName>
        <fullName evidence="4">PiggyBac transposable element-derived protein domain-containing protein</fullName>
    </recommendedName>
</protein>
<dbReference type="EMBL" id="JABDTM020018538">
    <property type="protein sequence ID" value="KAH0817958.1"/>
    <property type="molecule type" value="Genomic_DNA"/>
</dbReference>
<dbReference type="PANTHER" id="PTHR46599:SF3">
    <property type="entry name" value="PIGGYBAC TRANSPOSABLE ELEMENT-DERIVED PROTEIN 4"/>
    <property type="match status" value="1"/>
</dbReference>
<gene>
    <name evidence="2" type="ORF">GEV33_004834</name>
</gene>
<name>A0A8J6LG09_TENMO</name>
<evidence type="ECO:0000256" key="1">
    <source>
        <dbReference type="SAM" id="MobiDB-lite"/>
    </source>
</evidence>
<feature type="compositionally biased region" description="Low complexity" evidence="1">
    <location>
        <begin position="72"/>
        <end position="83"/>
    </location>
</feature>
<accession>A0A8J6LG09</accession>
<reference evidence="2" key="1">
    <citation type="journal article" date="2020" name="J Insects Food Feed">
        <title>The yellow mealworm (Tenebrio molitor) genome: a resource for the emerging insects as food and feed industry.</title>
        <authorList>
            <person name="Eriksson T."/>
            <person name="Andere A."/>
            <person name="Kelstrup H."/>
            <person name="Emery V."/>
            <person name="Picard C."/>
        </authorList>
    </citation>
    <scope>NUCLEOTIDE SEQUENCE</scope>
    <source>
        <strain evidence="2">Stoneville</strain>
        <tissue evidence="2">Whole head</tissue>
    </source>
</reference>
<dbReference type="Proteomes" id="UP000719412">
    <property type="component" value="Unassembled WGS sequence"/>
</dbReference>
<feature type="region of interest" description="Disordered" evidence="1">
    <location>
        <begin position="14"/>
        <end position="96"/>
    </location>
</feature>
<evidence type="ECO:0000313" key="2">
    <source>
        <dbReference type="EMBL" id="KAH0817958.1"/>
    </source>
</evidence>
<feature type="region of interest" description="Disordered" evidence="1">
    <location>
        <begin position="204"/>
        <end position="258"/>
    </location>
</feature>
<proteinExistence type="predicted"/>